<accession>A0A2I0HZ49</accession>
<gene>
    <name evidence="2" type="ORF">CRG98_042624</name>
</gene>
<evidence type="ECO:0000256" key="1">
    <source>
        <dbReference type="SAM" id="MobiDB-lite"/>
    </source>
</evidence>
<name>A0A2I0HZ49_PUNGR</name>
<evidence type="ECO:0000313" key="3">
    <source>
        <dbReference type="Proteomes" id="UP000233551"/>
    </source>
</evidence>
<dbReference type="AlphaFoldDB" id="A0A2I0HZ49"/>
<protein>
    <submittedName>
        <fullName evidence="2">Uncharacterized protein</fullName>
    </submittedName>
</protein>
<reference evidence="2 3" key="1">
    <citation type="submission" date="2017-11" db="EMBL/GenBank/DDBJ databases">
        <title>De-novo sequencing of pomegranate (Punica granatum L.) genome.</title>
        <authorList>
            <person name="Akparov Z."/>
            <person name="Amiraslanov A."/>
            <person name="Hajiyeva S."/>
            <person name="Abbasov M."/>
            <person name="Kaur K."/>
            <person name="Hamwieh A."/>
            <person name="Solovyev V."/>
            <person name="Salamov A."/>
            <person name="Braich B."/>
            <person name="Kosarev P."/>
            <person name="Mahmoud A."/>
            <person name="Hajiyev E."/>
            <person name="Babayeva S."/>
            <person name="Izzatullayeva V."/>
            <person name="Mammadov A."/>
            <person name="Mammadov A."/>
            <person name="Sharifova S."/>
            <person name="Ojaghi J."/>
            <person name="Eynullazada K."/>
            <person name="Bayramov B."/>
            <person name="Abdulazimova A."/>
            <person name="Shahmuradov I."/>
        </authorList>
    </citation>
    <scope>NUCLEOTIDE SEQUENCE [LARGE SCALE GENOMIC DNA]</scope>
    <source>
        <strain evidence="3">cv. AG2017</strain>
        <tissue evidence="2">Leaf</tissue>
    </source>
</reference>
<dbReference type="Proteomes" id="UP000233551">
    <property type="component" value="Unassembled WGS sequence"/>
</dbReference>
<dbReference type="EMBL" id="PGOL01004621">
    <property type="protein sequence ID" value="PKI36985.1"/>
    <property type="molecule type" value="Genomic_DNA"/>
</dbReference>
<comment type="caution">
    <text evidence="2">The sequence shown here is derived from an EMBL/GenBank/DDBJ whole genome shotgun (WGS) entry which is preliminary data.</text>
</comment>
<proteinExistence type="predicted"/>
<feature type="region of interest" description="Disordered" evidence="1">
    <location>
        <begin position="1"/>
        <end position="20"/>
    </location>
</feature>
<keyword evidence="3" id="KW-1185">Reference proteome</keyword>
<evidence type="ECO:0000313" key="2">
    <source>
        <dbReference type="EMBL" id="PKI36985.1"/>
    </source>
</evidence>
<sequence>MVAGIEAPTPRNRENPQIGDSLDSGWWSHAIPTITLPIGVAIALPPIGIAGALCGLNFVKINENFDAALELLSNRKNYGCSAYWESRVTSSSDGL</sequence>
<organism evidence="2 3">
    <name type="scientific">Punica granatum</name>
    <name type="common">Pomegranate</name>
    <dbReference type="NCBI Taxonomy" id="22663"/>
    <lineage>
        <taxon>Eukaryota</taxon>
        <taxon>Viridiplantae</taxon>
        <taxon>Streptophyta</taxon>
        <taxon>Embryophyta</taxon>
        <taxon>Tracheophyta</taxon>
        <taxon>Spermatophyta</taxon>
        <taxon>Magnoliopsida</taxon>
        <taxon>eudicotyledons</taxon>
        <taxon>Gunneridae</taxon>
        <taxon>Pentapetalae</taxon>
        <taxon>rosids</taxon>
        <taxon>malvids</taxon>
        <taxon>Myrtales</taxon>
        <taxon>Lythraceae</taxon>
        <taxon>Punica</taxon>
    </lineage>
</organism>